<sequence>MVPSDAQPPKRVFAAGFFALVALGTAALLAPLLLPPSRQWAIAMPFLAAACAYVWAWVLYPRDGADLYGALRGVGVALLAYLSFTAVLAVSGYPEAGLLLAGFIWTPFPWFALTAGAAAGGTNLRNVRARIHTSAAFACRVWATCVAAVRATYAQLDQWAADPRAFAIVTMIVSGSLLFAGGTLGLAWLSPGPASAGEGFSMSQRLLPGMVALILAVTGRTCGRALLAVMPAAHRLHVTLTSVAIAGVSAVWFAINVVR</sequence>
<feature type="transmembrane region" description="Helical" evidence="1">
    <location>
        <begin position="236"/>
        <end position="258"/>
    </location>
</feature>
<feature type="transmembrane region" description="Helical" evidence="1">
    <location>
        <begin position="210"/>
        <end position="230"/>
    </location>
</feature>
<reference evidence="2 3" key="1">
    <citation type="submission" date="2023-07" db="EMBL/GenBank/DDBJ databases">
        <authorList>
            <person name="Peeters C."/>
        </authorList>
    </citation>
    <scope>NUCLEOTIDE SEQUENCE [LARGE SCALE GENOMIC DNA]</scope>
    <source>
        <strain evidence="2 3">R-16034</strain>
    </source>
</reference>
<dbReference type="RefSeq" id="WP_316899745.1">
    <property type="nucleotide sequence ID" value="NZ_CATWHI010000002.1"/>
</dbReference>
<keyword evidence="1" id="KW-0472">Membrane</keyword>
<evidence type="ECO:0000313" key="2">
    <source>
        <dbReference type="EMBL" id="CAJ0739808.1"/>
    </source>
</evidence>
<dbReference type="AlphaFoldDB" id="A0AB72WZ36"/>
<keyword evidence="1" id="KW-1133">Transmembrane helix</keyword>
<comment type="caution">
    <text evidence="2">The sequence shown here is derived from an EMBL/GenBank/DDBJ whole genome shotgun (WGS) entry which is preliminary data.</text>
</comment>
<feature type="transmembrane region" description="Helical" evidence="1">
    <location>
        <begin position="40"/>
        <end position="60"/>
    </location>
</feature>
<accession>A0AB72WZ36</accession>
<dbReference type="Proteomes" id="UP001189225">
    <property type="component" value="Unassembled WGS sequence"/>
</dbReference>
<feature type="transmembrane region" description="Helical" evidence="1">
    <location>
        <begin position="165"/>
        <end position="189"/>
    </location>
</feature>
<feature type="transmembrane region" description="Helical" evidence="1">
    <location>
        <begin position="12"/>
        <end position="34"/>
    </location>
</feature>
<gene>
    <name evidence="2" type="ORF">R16034_01824</name>
</gene>
<name>A0AB72WZ36_9RALS</name>
<dbReference type="EMBL" id="CATWHI010000002">
    <property type="protein sequence ID" value="CAJ0739808.1"/>
    <property type="molecule type" value="Genomic_DNA"/>
</dbReference>
<organism evidence="2 3">
    <name type="scientific">Ralstonia edaphi</name>
    <dbReference type="NCBI Taxonomy" id="3058599"/>
    <lineage>
        <taxon>Bacteria</taxon>
        <taxon>Pseudomonadati</taxon>
        <taxon>Pseudomonadota</taxon>
        <taxon>Betaproteobacteria</taxon>
        <taxon>Burkholderiales</taxon>
        <taxon>Burkholderiaceae</taxon>
        <taxon>Ralstonia</taxon>
    </lineage>
</organism>
<evidence type="ECO:0000256" key="1">
    <source>
        <dbReference type="SAM" id="Phobius"/>
    </source>
</evidence>
<feature type="transmembrane region" description="Helical" evidence="1">
    <location>
        <begin position="96"/>
        <end position="119"/>
    </location>
</feature>
<evidence type="ECO:0000313" key="3">
    <source>
        <dbReference type="Proteomes" id="UP001189225"/>
    </source>
</evidence>
<keyword evidence="3" id="KW-1185">Reference proteome</keyword>
<feature type="transmembrane region" description="Helical" evidence="1">
    <location>
        <begin position="67"/>
        <end position="90"/>
    </location>
</feature>
<proteinExistence type="predicted"/>
<keyword evidence="1" id="KW-0812">Transmembrane</keyword>
<protein>
    <submittedName>
        <fullName evidence="2">Uncharacterized protein</fullName>
    </submittedName>
</protein>